<keyword evidence="9" id="KW-1185">Reference proteome</keyword>
<keyword evidence="3" id="KW-0479">Metal-binding</keyword>
<evidence type="ECO:0000256" key="6">
    <source>
        <dbReference type="ARBA" id="ARBA00023211"/>
    </source>
</evidence>
<dbReference type="PANTHER" id="PTHR12992:SF11">
    <property type="entry name" value="MITOCHONDRIAL COENZYME A DIPHOSPHATASE NUDT8"/>
    <property type="match status" value="1"/>
</dbReference>
<gene>
    <name evidence="8" type="ORF">DM558_14690</name>
</gene>
<evidence type="ECO:0000313" key="9">
    <source>
        <dbReference type="Proteomes" id="UP000273143"/>
    </source>
</evidence>
<evidence type="ECO:0000256" key="4">
    <source>
        <dbReference type="ARBA" id="ARBA00022801"/>
    </source>
</evidence>
<dbReference type="KEGG" id="emo:DM558_14690"/>
<dbReference type="Pfam" id="PF00293">
    <property type="entry name" value="NUDIX"/>
    <property type="match status" value="1"/>
</dbReference>
<dbReference type="EMBL" id="CP029822">
    <property type="protein sequence ID" value="AZS51937.1"/>
    <property type="molecule type" value="Genomic_DNA"/>
</dbReference>
<dbReference type="NCBIfam" id="NF007980">
    <property type="entry name" value="PRK10707.1"/>
    <property type="match status" value="1"/>
</dbReference>
<name>A0A3S9XHK4_9GAMM</name>
<dbReference type="Proteomes" id="UP000273143">
    <property type="component" value="Chromosome"/>
</dbReference>
<dbReference type="Gene3D" id="3.90.79.10">
    <property type="entry name" value="Nucleoside Triphosphate Pyrophosphohydrolase"/>
    <property type="match status" value="1"/>
</dbReference>
<evidence type="ECO:0000256" key="3">
    <source>
        <dbReference type="ARBA" id="ARBA00022723"/>
    </source>
</evidence>
<dbReference type="GO" id="GO:0010945">
    <property type="term" value="F:coenzyme A diphosphatase activity"/>
    <property type="evidence" value="ECO:0007669"/>
    <property type="project" value="InterPro"/>
</dbReference>
<accession>A0A3S9XHK4</accession>
<feature type="domain" description="Nudix hydrolase" evidence="7">
    <location>
        <begin position="24"/>
        <end position="155"/>
    </location>
</feature>
<dbReference type="GO" id="GO:0046872">
    <property type="term" value="F:metal ion binding"/>
    <property type="evidence" value="ECO:0007669"/>
    <property type="project" value="UniProtKB-KW"/>
</dbReference>
<proteinExistence type="predicted"/>
<dbReference type="InterPro" id="IPR015797">
    <property type="entry name" value="NUDIX_hydrolase-like_dom_sf"/>
</dbReference>
<keyword evidence="5" id="KW-0460">Magnesium</keyword>
<reference evidence="9" key="1">
    <citation type="submission" date="2018-06" db="EMBL/GenBank/DDBJ databases">
        <title>Complete genome of Pseudomonas insecticola strain QZS01.</title>
        <authorList>
            <person name="Wang J."/>
            <person name="Su Q."/>
        </authorList>
    </citation>
    <scope>NUCLEOTIDE SEQUENCE [LARGE SCALE GENOMIC DNA]</scope>
    <source>
        <strain evidence="9">QZS01</strain>
    </source>
</reference>
<evidence type="ECO:0000259" key="7">
    <source>
        <dbReference type="PROSITE" id="PS51462"/>
    </source>
</evidence>
<dbReference type="AlphaFoldDB" id="A0A3S9XHK4"/>
<protein>
    <submittedName>
        <fullName evidence="8">CoA pyrophosphatase</fullName>
    </submittedName>
</protein>
<evidence type="ECO:0000256" key="1">
    <source>
        <dbReference type="ARBA" id="ARBA00001936"/>
    </source>
</evidence>
<comment type="cofactor">
    <cofactor evidence="2">
        <name>Mg(2+)</name>
        <dbReference type="ChEBI" id="CHEBI:18420"/>
    </cofactor>
</comment>
<comment type="cofactor">
    <cofactor evidence="1">
        <name>Mn(2+)</name>
        <dbReference type="ChEBI" id="CHEBI:29035"/>
    </cofactor>
</comment>
<evidence type="ECO:0000256" key="2">
    <source>
        <dbReference type="ARBA" id="ARBA00001946"/>
    </source>
</evidence>
<keyword evidence="6" id="KW-0464">Manganese</keyword>
<dbReference type="RefSeq" id="WP_127164607.1">
    <property type="nucleotide sequence ID" value="NZ_CP029822.1"/>
</dbReference>
<dbReference type="PROSITE" id="PS51462">
    <property type="entry name" value="NUDIX"/>
    <property type="match status" value="1"/>
</dbReference>
<dbReference type="SUPFAM" id="SSF55811">
    <property type="entry name" value="Nudix"/>
    <property type="match status" value="1"/>
</dbReference>
<evidence type="ECO:0000313" key="8">
    <source>
        <dbReference type="EMBL" id="AZS51937.1"/>
    </source>
</evidence>
<organism evidence="8 9">
    <name type="scientific">Entomomonas moraniae</name>
    <dbReference type="NCBI Taxonomy" id="2213226"/>
    <lineage>
        <taxon>Bacteria</taxon>
        <taxon>Pseudomonadati</taxon>
        <taxon>Pseudomonadota</taxon>
        <taxon>Gammaproteobacteria</taxon>
        <taxon>Pseudomonadales</taxon>
        <taxon>Pseudomonadaceae</taxon>
        <taxon>Entomomonas</taxon>
    </lineage>
</organism>
<evidence type="ECO:0000256" key="5">
    <source>
        <dbReference type="ARBA" id="ARBA00022842"/>
    </source>
</evidence>
<dbReference type="InterPro" id="IPR045121">
    <property type="entry name" value="CoAse"/>
</dbReference>
<dbReference type="InterPro" id="IPR000086">
    <property type="entry name" value="NUDIX_hydrolase_dom"/>
</dbReference>
<dbReference type="CDD" id="cd03426">
    <property type="entry name" value="NUDIX_CoAse_Nudt7"/>
    <property type="match status" value="1"/>
</dbReference>
<keyword evidence="4" id="KW-0378">Hydrolase</keyword>
<sequence length="202" mass="23281">MVWQEIEHHLKHYQPNLQNFPNTLKEAAVLIPILKKDKPEIVLTLRSNELSTHQGEVAFPGGKRDASDKDLLQTALRESYEEIALVPDNVKIVGSLQSLVSKHRLMVKPYVGLVNDPFTYRVNADEIAHVFTVPLDFFKTPPRTFTHRIDCFGMHWYVPCYQYQQFKIWGLTASIIVELVNLLFGMHVSLHNRPEHASLIKL</sequence>
<dbReference type="PANTHER" id="PTHR12992">
    <property type="entry name" value="NUDIX HYDROLASE"/>
    <property type="match status" value="1"/>
</dbReference>